<dbReference type="Proteomes" id="UP000747110">
    <property type="component" value="Unassembled WGS sequence"/>
</dbReference>
<feature type="transmembrane region" description="Helical" evidence="2">
    <location>
        <begin position="24"/>
        <end position="42"/>
    </location>
</feature>
<proteinExistence type="predicted"/>
<feature type="region of interest" description="Disordered" evidence="1">
    <location>
        <begin position="50"/>
        <end position="104"/>
    </location>
</feature>
<feature type="chain" id="PRO_5043792630" evidence="3">
    <location>
        <begin position="17"/>
        <end position="1427"/>
    </location>
</feature>
<keyword evidence="5" id="KW-1185">Reference proteome</keyword>
<feature type="compositionally biased region" description="Polar residues" evidence="1">
    <location>
        <begin position="72"/>
        <end position="87"/>
    </location>
</feature>
<feature type="signal peptide" evidence="3">
    <location>
        <begin position="1"/>
        <end position="16"/>
    </location>
</feature>
<keyword evidence="3" id="KW-0732">Signal</keyword>
<evidence type="ECO:0000256" key="2">
    <source>
        <dbReference type="SAM" id="Phobius"/>
    </source>
</evidence>
<evidence type="ECO:0000313" key="5">
    <source>
        <dbReference type="Proteomes" id="UP000747110"/>
    </source>
</evidence>
<evidence type="ECO:0000256" key="1">
    <source>
        <dbReference type="SAM" id="MobiDB-lite"/>
    </source>
</evidence>
<organism evidence="4 5">
    <name type="scientific">Volvox reticuliferus</name>
    <dbReference type="NCBI Taxonomy" id="1737510"/>
    <lineage>
        <taxon>Eukaryota</taxon>
        <taxon>Viridiplantae</taxon>
        <taxon>Chlorophyta</taxon>
        <taxon>core chlorophytes</taxon>
        <taxon>Chlorophyceae</taxon>
        <taxon>CS clade</taxon>
        <taxon>Chlamydomonadales</taxon>
        <taxon>Volvocaceae</taxon>
        <taxon>Volvox</taxon>
    </lineage>
</organism>
<accession>A0A8J4FG25</accession>
<sequence>MLMFGGLLVLLAVCLGCCHLYLPAWATAIAIGLFLLPIILWIKMNPPRKSATSQHGSRKGNIPPVMGAHLGDTSSAGRTHTGMTSTKVLDPSPSKDDAHKESPWLPANHCAPATAAASPETAAPFAACNSSSSQVKAAIKSCCMVNMKAPAFTADTATALAPLNARRVALNAKLAGHPMPNLVHYNRAMELTRQIDKHLSYPAPYARGRSAYKIPSGEPEYAPEGWRDQITQAMVSAGGKANGGGDNCSRDDGTKSHDYVSRGSDDEDFFLDAAYLRHGCIMLVVEYSRRRCTPYAYGAGVLYGHMKTNASESQETVIAAAEGCSGDDVAEGSSADSVQKAATAFGPLLPVPVLSYQDLLQAFGPQLLQPKGLPVQVGVQHLVGEPFIAGDSDQVRPQTLSPEAMQLFERGTSGLASRAEASPESSRATSAAADAFPSIALLGHPCVLASDWPLHLPVLVLARPSSPGPDAGGAISSESGSVTPTGETATIPAMLEPQPQLPRLLARYGCLDAAPQPCRVVSRPADMAVKEGDWFFGDLVAPTAGIASVGISENEIDKPDLEDLRHLGQIVGKPSGVDYLCVVLGPCPKPGMILLEMDVHTVAAEEEDAAQQAESNRVPCNLPTVMASKCAPLLSWPLPVVVVDDPSVQREVNAIAAAAKVATDASATEGNIIVAAEMVDHVSTCVVGNTLWSHEGQRLAPAWLHAFLYDLGQFLELAEAGRVDVSTRIQGGAAPQCSSAGDEAGGLSSGGRIEQRSLNSSTIIEGMEADSDASSWSAVDGGVDRKSGRQLGDGDDEERLLCLAASLAAYACRQGLPSLLSCVLSRTDRAGIPLLLLNEQVEVLSGGLGLAHLAVLSGNAELMEALLLQARTMVAALLAMPPSLQVRGAAAAAAAMQVAPSCPGHAISADCFKAACRDRRLQLHTAAEDAENGVSYDGMDGRMGCQLASTNGCTALFVRPGPGGVTPLHLVALMHKRSPDLAQPLMSLCPLAAHAWFGVQDAGGISAAQYSLRAGAGELNEQCEELLVMEALEAEVLGCDEHEKVLATAIKTALQVANLPPEPLAAAETTQPTLRGTQNTTFMATSSRYSGPHFEASAVDGARAAAAISGATKSGLQVSLLPTVYQAPAHFTPPQPSSPGGPCNGSSDSRRMPNVLRCRLADAICRCATSAKHLPWAAPLCGFPDPSLERAFASRARILALQRNRFALAFHLVAVAGCVQKFLVMQAGTSPQLTHGPLRPGTPAVLSELLIAVGAPTCKLLGNVIVLAWRLQSAAHDFTLISFAVLQGMILGAVHLSGRQHPEAFEVADLAMQEALVSLYHCVIIPVMEQTIDPLRSLYSAVICTLMELPMAVNHGWHGPMAAGLLAIRFVAGMVVRYSLAVWARASYLKGATGGSSGRRAACGLMDRCRCSRCGDQCTGKCATPDT</sequence>
<evidence type="ECO:0000256" key="3">
    <source>
        <dbReference type="SAM" id="SignalP"/>
    </source>
</evidence>
<protein>
    <submittedName>
        <fullName evidence="4">Uncharacterized protein</fullName>
    </submittedName>
</protein>
<dbReference type="OrthoDB" id="543770at2759"/>
<dbReference type="EMBL" id="BNCP01000006">
    <property type="protein sequence ID" value="GIL74851.1"/>
    <property type="molecule type" value="Genomic_DNA"/>
</dbReference>
<keyword evidence="2" id="KW-0472">Membrane</keyword>
<keyword evidence="2" id="KW-0812">Transmembrane</keyword>
<gene>
    <name evidence="4" type="ORF">Vretifemale_4717</name>
</gene>
<feature type="compositionally biased region" description="Basic and acidic residues" evidence="1">
    <location>
        <begin position="93"/>
        <end position="102"/>
    </location>
</feature>
<reference evidence="4" key="1">
    <citation type="journal article" date="2021" name="Proc. Natl. Acad. Sci. U.S.A.">
        <title>Three genomes in the algal genus Volvox reveal the fate of a haploid sex-determining region after a transition to homothallism.</title>
        <authorList>
            <person name="Yamamoto K."/>
            <person name="Hamaji T."/>
            <person name="Kawai-Toyooka H."/>
            <person name="Matsuzaki R."/>
            <person name="Takahashi F."/>
            <person name="Nishimura Y."/>
            <person name="Kawachi M."/>
            <person name="Noguchi H."/>
            <person name="Minakuchi Y."/>
            <person name="Umen J.G."/>
            <person name="Toyoda A."/>
            <person name="Nozaki H."/>
        </authorList>
    </citation>
    <scope>NUCLEOTIDE SEQUENCE</scope>
    <source>
        <strain evidence="4">NIES-3786</strain>
    </source>
</reference>
<feature type="region of interest" description="Disordered" evidence="1">
    <location>
        <begin position="734"/>
        <end position="753"/>
    </location>
</feature>
<keyword evidence="2" id="KW-1133">Transmembrane helix</keyword>
<name>A0A8J4FG25_9CHLO</name>
<feature type="region of interest" description="Disordered" evidence="1">
    <location>
        <begin position="768"/>
        <end position="794"/>
    </location>
</feature>
<comment type="caution">
    <text evidence="4">The sequence shown here is derived from an EMBL/GenBank/DDBJ whole genome shotgun (WGS) entry which is preliminary data.</text>
</comment>
<evidence type="ECO:0000313" key="4">
    <source>
        <dbReference type="EMBL" id="GIL74851.1"/>
    </source>
</evidence>